<dbReference type="AlphaFoldDB" id="A0AAP2DL20"/>
<evidence type="ECO:0000313" key="3">
    <source>
        <dbReference type="Proteomes" id="UP001319200"/>
    </source>
</evidence>
<dbReference type="PANTHER" id="PTHR36934:SF1">
    <property type="entry name" value="THIOESTERASE DOMAIN-CONTAINING PROTEIN"/>
    <property type="match status" value="1"/>
</dbReference>
<evidence type="ECO:0000313" key="2">
    <source>
        <dbReference type="EMBL" id="MBT1695834.1"/>
    </source>
</evidence>
<dbReference type="Pfam" id="PF22636">
    <property type="entry name" value="FlK"/>
    <property type="match status" value="1"/>
</dbReference>
<name>A0AAP2DL20_9BACT</name>
<evidence type="ECO:0000259" key="1">
    <source>
        <dbReference type="Pfam" id="PF22636"/>
    </source>
</evidence>
<dbReference type="InterPro" id="IPR054485">
    <property type="entry name" value="FlK-like_dom"/>
</dbReference>
<dbReference type="SUPFAM" id="SSF54637">
    <property type="entry name" value="Thioesterase/thiol ester dehydrase-isomerase"/>
    <property type="match status" value="1"/>
</dbReference>
<keyword evidence="3" id="KW-1185">Reference proteome</keyword>
<comment type="caution">
    <text evidence="2">The sequence shown here is derived from an EMBL/GenBank/DDBJ whole genome shotgun (WGS) entry which is preliminary data.</text>
</comment>
<dbReference type="InterPro" id="IPR025540">
    <property type="entry name" value="FlK"/>
</dbReference>
<proteinExistence type="predicted"/>
<feature type="domain" description="Fluoroacetyl-CoA-specific thioesterase-like" evidence="1">
    <location>
        <begin position="17"/>
        <end position="120"/>
    </location>
</feature>
<organism evidence="2 3">
    <name type="scientific">Chryseosolibacter histidini</name>
    <dbReference type="NCBI Taxonomy" id="2782349"/>
    <lineage>
        <taxon>Bacteria</taxon>
        <taxon>Pseudomonadati</taxon>
        <taxon>Bacteroidota</taxon>
        <taxon>Cytophagia</taxon>
        <taxon>Cytophagales</taxon>
        <taxon>Chryseotaleaceae</taxon>
        <taxon>Chryseosolibacter</taxon>
    </lineage>
</organism>
<dbReference type="RefSeq" id="WP_254160556.1">
    <property type="nucleotide sequence ID" value="NZ_JAHESF010000002.1"/>
</dbReference>
<dbReference type="Gene3D" id="3.10.129.10">
    <property type="entry name" value="Hotdog Thioesterase"/>
    <property type="match status" value="1"/>
</dbReference>
<accession>A0AAP2DL20</accession>
<gene>
    <name evidence="2" type="ORF">KK083_03020</name>
</gene>
<dbReference type="Proteomes" id="UP001319200">
    <property type="component" value="Unassembled WGS sequence"/>
</dbReference>
<reference evidence="2 3" key="1">
    <citation type="submission" date="2021-05" db="EMBL/GenBank/DDBJ databases">
        <title>A Polyphasic approach of four new species of the genus Ohtaekwangia: Ohtaekwangia histidinii sp. nov., Ohtaekwangia cretensis sp. nov., Ohtaekwangia indiensis sp. nov., Ohtaekwangia reichenbachii sp. nov. from diverse environment.</title>
        <authorList>
            <person name="Octaviana S."/>
        </authorList>
    </citation>
    <scope>NUCLEOTIDE SEQUENCE [LARGE SCALE GENOMIC DNA]</scope>
    <source>
        <strain evidence="2 3">PWU4</strain>
    </source>
</reference>
<sequence length="131" mass="14737">MKDIFKAGDVKQYRKVVQTSDVAAFHGEVVHPVCSTFTLAREMEWTTRQFVIDLRDADEEGVGTYISIEHKSPAFVGEEIIFTGRIEQLSGHELICSCDAHVGTRLIATGRTGQKILKKEKIEKLFNPVSR</sequence>
<dbReference type="PANTHER" id="PTHR36934">
    <property type="entry name" value="BLR0278 PROTEIN"/>
    <property type="match status" value="1"/>
</dbReference>
<dbReference type="EMBL" id="JAHESF010000002">
    <property type="protein sequence ID" value="MBT1695834.1"/>
    <property type="molecule type" value="Genomic_DNA"/>
</dbReference>
<dbReference type="InterPro" id="IPR029069">
    <property type="entry name" value="HotDog_dom_sf"/>
</dbReference>
<protein>
    <recommendedName>
        <fullName evidence="1">Fluoroacetyl-CoA-specific thioesterase-like domain-containing protein</fullName>
    </recommendedName>
</protein>